<name>A0ABS7DID3_9GAMM</name>
<evidence type="ECO:0000259" key="7">
    <source>
        <dbReference type="Pfam" id="PF00884"/>
    </source>
</evidence>
<dbReference type="Pfam" id="PF00884">
    <property type="entry name" value="Sulfatase"/>
    <property type="match status" value="1"/>
</dbReference>
<evidence type="ECO:0000256" key="2">
    <source>
        <dbReference type="ARBA" id="ARBA00022475"/>
    </source>
</evidence>
<proteinExistence type="predicted"/>
<keyword evidence="2" id="KW-1003">Cell membrane</keyword>
<keyword evidence="5" id="KW-1133">Transmembrane helix</keyword>
<evidence type="ECO:0000256" key="1">
    <source>
        <dbReference type="ARBA" id="ARBA00004651"/>
    </source>
</evidence>
<comment type="caution">
    <text evidence="8">The sequence shown here is derived from an EMBL/GenBank/DDBJ whole genome shotgun (WGS) entry which is preliminary data.</text>
</comment>
<dbReference type="InterPro" id="IPR017850">
    <property type="entry name" value="Alkaline_phosphatase_core_sf"/>
</dbReference>
<evidence type="ECO:0000256" key="4">
    <source>
        <dbReference type="ARBA" id="ARBA00022692"/>
    </source>
</evidence>
<keyword evidence="4" id="KW-0812">Transmembrane</keyword>
<dbReference type="SUPFAM" id="SSF53649">
    <property type="entry name" value="Alkaline phosphatase-like"/>
    <property type="match status" value="1"/>
</dbReference>
<dbReference type="PANTHER" id="PTHR30443:SF2">
    <property type="entry name" value="PHOSPHOETHANOLAMINE TRANSFERASE EPTC"/>
    <property type="match status" value="1"/>
</dbReference>
<dbReference type="PANTHER" id="PTHR30443">
    <property type="entry name" value="INNER MEMBRANE PROTEIN"/>
    <property type="match status" value="1"/>
</dbReference>
<evidence type="ECO:0000313" key="8">
    <source>
        <dbReference type="EMBL" id="MBW7571057.1"/>
    </source>
</evidence>
<sequence>MVSHFSVNKVTKPFINADIMLNEYKLYKQMSSSREDVVKKYINGLVDSKSGTYVLVIGESLSRTHMGCYGYSKETTPWQSSIKNNPNAVFLENAYSNHTHTVPVLTYALTKINQYNGLDLKDAVSIIDVAKYAGGFKTFWISNQGKIGIYETPISSIASTVDKEFYTENNIDDPACSRFDEILVDELKKLDLSSQKNLIVIHLMGNHSAYQSRYPQEFIKFADDNRIVNSYNNSVYYNDYVLSKIYETVKEIPNFQAMVYFSDHGEDVIRNLGHNSASFTWDMARIPFWTIFSDSYIKENKDRYKSLKENTKKAFTNDLIFDYILGLTGITDSSIYSSKNDISSSDYACFKENLKTLHGNKSLEVLPDLDDMKKIWLHRTDSYKKVLELGNGYSGIEFDCVYHEDMDDFENSHDYSQSVEFYLNDSLKAFVQLKDWQNKKIWIDFKNLTEENKIAAERKLSELFSKYSIKKENCYVESNNWKSLDIFKKNGWQTSYYFPYYELSKLSSSQIDDIKEQTIKISKSGYVSAISFAFEYYDFIKTLEIDRSIHLLTWIAYVDRRDFECNEAYFPIIKDPRIKAILVKEFGHYHR</sequence>
<accession>A0ABS7DID3</accession>
<evidence type="ECO:0000256" key="5">
    <source>
        <dbReference type="ARBA" id="ARBA00022989"/>
    </source>
</evidence>
<dbReference type="EMBL" id="JAGFNY010000047">
    <property type="protein sequence ID" value="MBW7571057.1"/>
    <property type="molecule type" value="Genomic_DNA"/>
</dbReference>
<dbReference type="InterPro" id="IPR000917">
    <property type="entry name" value="Sulfatase_N"/>
</dbReference>
<evidence type="ECO:0000313" key="9">
    <source>
        <dbReference type="Proteomes" id="UP000731465"/>
    </source>
</evidence>
<dbReference type="CDD" id="cd16017">
    <property type="entry name" value="LptA"/>
    <property type="match status" value="1"/>
</dbReference>
<keyword evidence="3 8" id="KW-0808">Transferase</keyword>
<protein>
    <submittedName>
        <fullName evidence="8">Phosphoethanolamine transferase</fullName>
    </submittedName>
</protein>
<evidence type="ECO:0000256" key="3">
    <source>
        <dbReference type="ARBA" id="ARBA00022679"/>
    </source>
</evidence>
<keyword evidence="9" id="KW-1185">Reference proteome</keyword>
<keyword evidence="6" id="KW-0472">Membrane</keyword>
<dbReference type="InterPro" id="IPR058130">
    <property type="entry name" value="PEA_transf_C"/>
</dbReference>
<comment type="subcellular location">
    <subcellularLocation>
        <location evidence="1">Cell membrane</location>
        <topology evidence="1">Multi-pass membrane protein</topology>
    </subcellularLocation>
</comment>
<feature type="domain" description="Sulfatase N-terminal" evidence="7">
    <location>
        <begin position="52"/>
        <end position="329"/>
    </location>
</feature>
<gene>
    <name evidence="8" type="ORF">J5V48_09145</name>
</gene>
<evidence type="ECO:0000256" key="6">
    <source>
        <dbReference type="ARBA" id="ARBA00023136"/>
    </source>
</evidence>
<dbReference type="RefSeq" id="WP_219938281.1">
    <property type="nucleotide sequence ID" value="NZ_JAGFNY010000047.1"/>
</dbReference>
<dbReference type="GO" id="GO:0016740">
    <property type="term" value="F:transferase activity"/>
    <property type="evidence" value="ECO:0007669"/>
    <property type="project" value="UniProtKB-KW"/>
</dbReference>
<dbReference type="InterPro" id="IPR040423">
    <property type="entry name" value="PEA_transferase"/>
</dbReference>
<dbReference type="Proteomes" id="UP000731465">
    <property type="component" value="Unassembled WGS sequence"/>
</dbReference>
<dbReference type="Gene3D" id="3.40.720.10">
    <property type="entry name" value="Alkaline Phosphatase, subunit A"/>
    <property type="match status" value="1"/>
</dbReference>
<organism evidence="8 9">
    <name type="scientific">Succinivibrio faecicola</name>
    <dbReference type="NCBI Taxonomy" id="2820300"/>
    <lineage>
        <taxon>Bacteria</taxon>
        <taxon>Pseudomonadati</taxon>
        <taxon>Pseudomonadota</taxon>
        <taxon>Gammaproteobacteria</taxon>
        <taxon>Aeromonadales</taxon>
        <taxon>Succinivibrionaceae</taxon>
        <taxon>Succinivibrio</taxon>
    </lineage>
</organism>
<reference evidence="8 9" key="1">
    <citation type="submission" date="2021-03" db="EMBL/GenBank/DDBJ databases">
        <title>Succinivibrio sp. nov. isolated from feces of cow.</title>
        <authorList>
            <person name="Choi J.-Y."/>
        </authorList>
    </citation>
    <scope>NUCLEOTIDE SEQUENCE [LARGE SCALE GENOMIC DNA]</scope>
    <source>
        <strain evidence="8 9">AGMB01872</strain>
    </source>
</reference>